<evidence type="ECO:0000313" key="3">
    <source>
        <dbReference type="Proteomes" id="UP001183176"/>
    </source>
</evidence>
<reference evidence="3" key="1">
    <citation type="submission" date="2023-07" db="EMBL/GenBank/DDBJ databases">
        <title>30 novel species of actinomycetes from the DSMZ collection.</title>
        <authorList>
            <person name="Nouioui I."/>
        </authorList>
    </citation>
    <scope>NUCLEOTIDE SEQUENCE [LARGE SCALE GENOMIC DNA]</scope>
    <source>
        <strain evidence="3">DSM 44399</strain>
    </source>
</reference>
<protein>
    <recommendedName>
        <fullName evidence="4">Transposase DDE domain-containing protein</fullName>
    </recommendedName>
</protein>
<sequence length="139" mass="15009">MRANHELSRVSVSFDETNLVPNAGLLPAAVLAQRLDLAELIDRRLRLTRHGANSSAKRHLVAGRSSGRGGLTWSRNARSLARMTAKFVRAHVKDSGPLGPPRTSSASWSSCPSSSQKHTGHSSYAPDSARVIDRQHGHA</sequence>
<evidence type="ECO:0008006" key="4">
    <source>
        <dbReference type="Google" id="ProtNLM"/>
    </source>
</evidence>
<organism evidence="2 3">
    <name type="scientific">Jatrophihabitans lederbergiae</name>
    <dbReference type="NCBI Taxonomy" id="3075547"/>
    <lineage>
        <taxon>Bacteria</taxon>
        <taxon>Bacillati</taxon>
        <taxon>Actinomycetota</taxon>
        <taxon>Actinomycetes</taxon>
        <taxon>Jatrophihabitantales</taxon>
        <taxon>Jatrophihabitantaceae</taxon>
        <taxon>Jatrophihabitans</taxon>
    </lineage>
</organism>
<dbReference type="EMBL" id="JAVREH010000008">
    <property type="protein sequence ID" value="MDT0261453.1"/>
    <property type="molecule type" value="Genomic_DNA"/>
</dbReference>
<feature type="compositionally biased region" description="Low complexity" evidence="1">
    <location>
        <begin position="104"/>
        <end position="115"/>
    </location>
</feature>
<evidence type="ECO:0000256" key="1">
    <source>
        <dbReference type="SAM" id="MobiDB-lite"/>
    </source>
</evidence>
<keyword evidence="3" id="KW-1185">Reference proteome</keyword>
<dbReference type="Proteomes" id="UP001183176">
    <property type="component" value="Unassembled WGS sequence"/>
</dbReference>
<feature type="region of interest" description="Disordered" evidence="1">
    <location>
        <begin position="51"/>
        <end position="75"/>
    </location>
</feature>
<gene>
    <name evidence="2" type="ORF">RM423_08595</name>
</gene>
<evidence type="ECO:0000313" key="2">
    <source>
        <dbReference type="EMBL" id="MDT0261453.1"/>
    </source>
</evidence>
<proteinExistence type="predicted"/>
<name>A0ABU2J8Z8_9ACTN</name>
<feature type="region of interest" description="Disordered" evidence="1">
    <location>
        <begin position="90"/>
        <end position="139"/>
    </location>
</feature>
<accession>A0ABU2J8Z8</accession>
<comment type="caution">
    <text evidence="2">The sequence shown here is derived from an EMBL/GenBank/DDBJ whole genome shotgun (WGS) entry which is preliminary data.</text>
</comment>
<feature type="compositionally biased region" description="Basic and acidic residues" evidence="1">
    <location>
        <begin position="130"/>
        <end position="139"/>
    </location>
</feature>